<evidence type="ECO:0000313" key="2">
    <source>
        <dbReference type="EMBL" id="TYK06624.1"/>
    </source>
</evidence>
<evidence type="ECO:0000313" key="3">
    <source>
        <dbReference type="Proteomes" id="UP000321393"/>
    </source>
</evidence>
<evidence type="ECO:0000313" key="4">
    <source>
        <dbReference type="Proteomes" id="UP000321947"/>
    </source>
</evidence>
<evidence type="ECO:0008006" key="5">
    <source>
        <dbReference type="Google" id="ProtNLM"/>
    </source>
</evidence>
<dbReference type="AlphaFoldDB" id="A0A5A7T643"/>
<organism evidence="1 3">
    <name type="scientific">Cucumis melo var. makuwa</name>
    <name type="common">Oriental melon</name>
    <dbReference type="NCBI Taxonomy" id="1194695"/>
    <lineage>
        <taxon>Eukaryota</taxon>
        <taxon>Viridiplantae</taxon>
        <taxon>Streptophyta</taxon>
        <taxon>Embryophyta</taxon>
        <taxon>Tracheophyta</taxon>
        <taxon>Spermatophyta</taxon>
        <taxon>Magnoliopsida</taxon>
        <taxon>eudicotyledons</taxon>
        <taxon>Gunneridae</taxon>
        <taxon>Pentapetalae</taxon>
        <taxon>rosids</taxon>
        <taxon>fabids</taxon>
        <taxon>Cucurbitales</taxon>
        <taxon>Cucurbitaceae</taxon>
        <taxon>Benincaseae</taxon>
        <taxon>Cucumis</taxon>
    </lineage>
</organism>
<reference evidence="3 4" key="1">
    <citation type="submission" date="2019-08" db="EMBL/GenBank/DDBJ databases">
        <title>Draft genome sequences of two oriental melons (Cucumis melo L. var makuwa).</title>
        <authorList>
            <person name="Kwon S.-Y."/>
        </authorList>
    </citation>
    <scope>NUCLEOTIDE SEQUENCE [LARGE SCALE GENOMIC DNA]</scope>
    <source>
        <strain evidence="4">cv. Chang Bougi</strain>
        <strain evidence="3">cv. SW 3</strain>
        <tissue evidence="1">Leaf</tissue>
    </source>
</reference>
<name>A0A5A7T643_CUCMM</name>
<protein>
    <recommendedName>
        <fullName evidence="5">Reverse transcriptase zinc-binding domain-containing protein</fullName>
    </recommendedName>
</protein>
<dbReference type="EMBL" id="SSTE01019085">
    <property type="protein sequence ID" value="KAA0037027.1"/>
    <property type="molecule type" value="Genomic_DNA"/>
</dbReference>
<sequence>MDEGKRSYLVSWQVNGCPVKEGGFEIGYLRMCNKALLAKWLWRFVLDPKSLWHRIIVSKYGFDPFQWVAKGIIGAHCTPWKDISLEVLSFYAWTRCIVGDDAYAYGTTLLYSLSEGGGKPEPPALGLSLREVCVVLFFQKFGFQSAGQRKIRAMIEEFILYRPPFREKGWFLLLATVYAIVWGI</sequence>
<evidence type="ECO:0000313" key="1">
    <source>
        <dbReference type="EMBL" id="KAA0037027.1"/>
    </source>
</evidence>
<dbReference type="EMBL" id="SSTD01013395">
    <property type="protein sequence ID" value="TYK06624.1"/>
    <property type="molecule type" value="Genomic_DNA"/>
</dbReference>
<accession>A0A5A7T643</accession>
<comment type="caution">
    <text evidence="1">The sequence shown here is derived from an EMBL/GenBank/DDBJ whole genome shotgun (WGS) entry which is preliminary data.</text>
</comment>
<proteinExistence type="predicted"/>
<dbReference type="Proteomes" id="UP000321393">
    <property type="component" value="Unassembled WGS sequence"/>
</dbReference>
<dbReference type="Proteomes" id="UP000321947">
    <property type="component" value="Unassembled WGS sequence"/>
</dbReference>
<dbReference type="OrthoDB" id="1736747at2759"/>
<gene>
    <name evidence="2" type="ORF">E5676_scaffold453G00960</name>
    <name evidence="1" type="ORF">E6C27_scaffold86G001160</name>
</gene>